<accession>K1YA42</accession>
<dbReference type="EMBL" id="AMFJ01034452">
    <property type="protein sequence ID" value="EKD29298.1"/>
    <property type="molecule type" value="Genomic_DNA"/>
</dbReference>
<gene>
    <name evidence="1" type="ORF">ACD_78C00452G0003</name>
</gene>
<dbReference type="AlphaFoldDB" id="K1YA42"/>
<organism evidence="1">
    <name type="scientific">uncultured bacterium</name>
    <name type="common">gcode 4</name>
    <dbReference type="NCBI Taxonomy" id="1234023"/>
    <lineage>
        <taxon>Bacteria</taxon>
        <taxon>environmental samples</taxon>
    </lineage>
</organism>
<evidence type="ECO:0000313" key="1">
    <source>
        <dbReference type="EMBL" id="EKD29298.1"/>
    </source>
</evidence>
<sequence length="182" mass="21353">MCRGRVCFSGNVHILRTKSRIEIPLKMFEEESISFKNILHSSTIYSRIFFEILIECYRWGIFHISLHYPNSLYLFHSTQISCKILLGSEYKRRIWITREIDIIFQKFRIRHMVHWNRSRGFCCESCLNPVFCGVHPLGNLGRMIRTNGIYIALFRIRGGTRCKCNGCCNWGEVSSQTRSTSG</sequence>
<protein>
    <submittedName>
        <fullName evidence="1">Uncharacterized protein</fullName>
    </submittedName>
</protein>
<reference evidence="1" key="1">
    <citation type="journal article" date="2012" name="Science">
        <title>Fermentation, hydrogen, and sulfur metabolism in multiple uncultivated bacterial phyla.</title>
        <authorList>
            <person name="Wrighton K.C."/>
            <person name="Thomas B.C."/>
            <person name="Sharon I."/>
            <person name="Miller C.S."/>
            <person name="Castelle C.J."/>
            <person name="VerBerkmoes N.C."/>
            <person name="Wilkins M.J."/>
            <person name="Hettich R.L."/>
            <person name="Lipton M.S."/>
            <person name="Williams K.H."/>
            <person name="Long P.E."/>
            <person name="Banfield J.F."/>
        </authorList>
    </citation>
    <scope>NUCLEOTIDE SEQUENCE [LARGE SCALE GENOMIC DNA]</scope>
</reference>
<comment type="caution">
    <text evidence="1">The sequence shown here is derived from an EMBL/GenBank/DDBJ whole genome shotgun (WGS) entry which is preliminary data.</text>
</comment>
<name>K1YA42_9BACT</name>
<proteinExistence type="predicted"/>